<feature type="compositionally biased region" description="Low complexity" evidence="7">
    <location>
        <begin position="408"/>
        <end position="419"/>
    </location>
</feature>
<comment type="caution">
    <text evidence="8">The sequence shown here is derived from an EMBL/GenBank/DDBJ whole genome shotgun (WGS) entry which is preliminary data.</text>
</comment>
<dbReference type="HAMAP" id="MF_02207">
    <property type="entry name" value="MreB"/>
    <property type="match status" value="1"/>
</dbReference>
<dbReference type="InterPro" id="IPR056546">
    <property type="entry name" value="MreB_MamK-like"/>
</dbReference>
<dbReference type="STRING" id="1618364.UX86_C0040G0005"/>
<dbReference type="AntiFam" id="ANF00182">
    <property type="entry name" value="Shadow ORF (opposite rplL)"/>
</dbReference>
<organism evidence="8 9">
    <name type="scientific">Candidatus Amesbacteria bacterium GW2011_GWC1_47_15</name>
    <dbReference type="NCBI Taxonomy" id="1618364"/>
    <lineage>
        <taxon>Bacteria</taxon>
        <taxon>Candidatus Amesiibacteriota</taxon>
    </lineage>
</organism>
<feature type="binding site" evidence="6">
    <location>
        <begin position="204"/>
        <end position="207"/>
    </location>
    <ligand>
        <name>ATP</name>
        <dbReference type="ChEBI" id="CHEBI:30616"/>
    </ligand>
</feature>
<gene>
    <name evidence="6" type="primary">mreB</name>
    <name evidence="8" type="ORF">UX86_C0040G0005</name>
</gene>
<evidence type="ECO:0000313" key="8">
    <source>
        <dbReference type="EMBL" id="KKU62931.1"/>
    </source>
</evidence>
<evidence type="ECO:0000256" key="7">
    <source>
        <dbReference type="SAM" id="MobiDB-lite"/>
    </source>
</evidence>
<keyword evidence="3 6" id="KW-0067">ATP-binding</keyword>
<dbReference type="NCBIfam" id="NF010539">
    <property type="entry name" value="PRK13927.1"/>
    <property type="match status" value="1"/>
</dbReference>
<evidence type="ECO:0000256" key="5">
    <source>
        <dbReference type="ARBA" id="ARBA00023458"/>
    </source>
</evidence>
<comment type="similarity">
    <text evidence="5 6">Belongs to the FtsA/MreB family.</text>
</comment>
<reference evidence="8 9" key="1">
    <citation type="journal article" date="2015" name="Nature">
        <title>rRNA introns, odd ribosomes, and small enigmatic genomes across a large radiation of phyla.</title>
        <authorList>
            <person name="Brown C.T."/>
            <person name="Hug L.A."/>
            <person name="Thomas B.C."/>
            <person name="Sharon I."/>
            <person name="Castelle C.J."/>
            <person name="Singh A."/>
            <person name="Wilkins M.J."/>
            <person name="Williams K.H."/>
            <person name="Banfield J.F."/>
        </authorList>
    </citation>
    <scope>NUCLEOTIDE SEQUENCE [LARGE SCALE GENOMIC DNA]</scope>
</reference>
<dbReference type="Pfam" id="PF06723">
    <property type="entry name" value="MreB_Mbl"/>
    <property type="match status" value="1"/>
</dbReference>
<comment type="caution">
    <text evidence="6">Lacks conserved residue(s) required for the propagation of feature annotation.</text>
</comment>
<evidence type="ECO:0000256" key="6">
    <source>
        <dbReference type="HAMAP-Rule" id="MF_02207"/>
    </source>
</evidence>
<dbReference type="NCBIfam" id="TIGR00904">
    <property type="entry name" value="mreB"/>
    <property type="match status" value="1"/>
</dbReference>
<dbReference type="Proteomes" id="UP000034502">
    <property type="component" value="Unassembled WGS sequence"/>
</dbReference>
<evidence type="ECO:0000256" key="1">
    <source>
        <dbReference type="ARBA" id="ARBA00022490"/>
    </source>
</evidence>
<evidence type="ECO:0000256" key="2">
    <source>
        <dbReference type="ARBA" id="ARBA00022741"/>
    </source>
</evidence>
<dbReference type="PATRIC" id="fig|1618364.3.peg.980"/>
<dbReference type="EMBL" id="LCNU01000040">
    <property type="protein sequence ID" value="KKU62931.1"/>
    <property type="molecule type" value="Genomic_DNA"/>
</dbReference>
<dbReference type="AlphaFoldDB" id="A0A0G1S0Q5"/>
<dbReference type="PANTHER" id="PTHR42749:SF1">
    <property type="entry name" value="CELL SHAPE-DETERMINING PROTEIN MREB"/>
    <property type="match status" value="1"/>
</dbReference>
<dbReference type="PRINTS" id="PR01652">
    <property type="entry name" value="SHAPEPROTEIN"/>
</dbReference>
<feature type="compositionally biased region" description="Polar residues" evidence="7">
    <location>
        <begin position="420"/>
        <end position="438"/>
    </location>
</feature>
<proteinExistence type="inferred from homology"/>
<keyword evidence="2 6" id="KW-0547">Nucleotide-binding</keyword>
<dbReference type="GO" id="GO:0005524">
    <property type="term" value="F:ATP binding"/>
    <property type="evidence" value="ECO:0007669"/>
    <property type="project" value="UniProtKB-KW"/>
</dbReference>
<comment type="subunit">
    <text evidence="6">Forms polymers.</text>
</comment>
<dbReference type="InterPro" id="IPR043129">
    <property type="entry name" value="ATPase_NBD"/>
</dbReference>
<dbReference type="GO" id="GO:0005737">
    <property type="term" value="C:cytoplasm"/>
    <property type="evidence" value="ECO:0007669"/>
    <property type="project" value="UniProtKB-SubCell"/>
</dbReference>
<dbReference type="GO" id="GO:0000902">
    <property type="term" value="P:cell morphogenesis"/>
    <property type="evidence" value="ECO:0007669"/>
    <property type="project" value="InterPro"/>
</dbReference>
<comment type="function">
    <text evidence="6">Forms membrane-associated dynamic filaments that are essential for cell shape determination. Acts by regulating cell wall synthesis and cell elongation, and thus cell shape. A feedback loop between cell geometry and MreB localization may maintain elongated cell shape by targeting cell wall growth to regions of negative cell wall curvature.</text>
</comment>
<feature type="binding site" evidence="6">
    <location>
        <begin position="156"/>
        <end position="158"/>
    </location>
    <ligand>
        <name>ATP</name>
        <dbReference type="ChEBI" id="CHEBI:30616"/>
    </ligand>
</feature>
<keyword evidence="4 6" id="KW-0133">Cell shape</keyword>
<sequence>MLSKRIGIDLGTANCLVWLNGKGIVMNEPTVVAITSDDGRVVAVGNEAKEMLGRTPGNIVASRPMRDGVIADYRVTEAMLSYFIQQVSGRVFLFKPEVMICVPAGVTQVERRAVLDATLSAGAKVAYLIDEPLAAAIGAKIPIAAPSGNMIIDIGGGSAEAAVISLGGVVVHKSVRVAGNKIDEAISAFMRRRHNLLIGETTSEGVKLKIGSATVLDQEETMEVKGRDTITGLPRAIAVSSTEVTEAIRPTLLQIIGAAKGVLEETPPELASDIIDKGIVMSGGTSLLRNLDRFMTDLTGVPCHVAEEPLKNESFWVGFWCYFSSTVAPAVVSLALASSEFALLAPSSITAPGFSDRSLASFKPKLGLISRKALITAILLAPASLRTTSKEVFSSASEAAGATPLPEGAAAAMTGEAETPNFSSRDLTRSASSRTDSSPTCFISLSVLSDINNFTPYSGFTLADCIQCTD</sequence>
<comment type="subcellular location">
    <subcellularLocation>
        <location evidence="6">Cytoplasm</location>
    </subcellularLocation>
    <text evidence="6">Membrane-associated.</text>
</comment>
<evidence type="ECO:0000256" key="3">
    <source>
        <dbReference type="ARBA" id="ARBA00022840"/>
    </source>
</evidence>
<accession>A0A0G1S0Q5</accession>
<feature type="binding site" evidence="6">
    <location>
        <begin position="12"/>
        <end position="14"/>
    </location>
    <ligand>
        <name>ATP</name>
        <dbReference type="ChEBI" id="CHEBI:30616"/>
    </ligand>
</feature>
<dbReference type="PANTHER" id="PTHR42749">
    <property type="entry name" value="CELL SHAPE-DETERMINING PROTEIN MREB"/>
    <property type="match status" value="1"/>
</dbReference>
<dbReference type="GO" id="GO:0008360">
    <property type="term" value="P:regulation of cell shape"/>
    <property type="evidence" value="ECO:0007669"/>
    <property type="project" value="UniProtKB-UniRule"/>
</dbReference>
<protein>
    <recommendedName>
        <fullName evidence="6">Cell shape-determining protein MreB</fullName>
    </recommendedName>
</protein>
<evidence type="ECO:0000256" key="4">
    <source>
        <dbReference type="ARBA" id="ARBA00022960"/>
    </source>
</evidence>
<evidence type="ECO:0000313" key="9">
    <source>
        <dbReference type="Proteomes" id="UP000034502"/>
    </source>
</evidence>
<feature type="region of interest" description="Disordered" evidence="7">
    <location>
        <begin position="408"/>
        <end position="438"/>
    </location>
</feature>
<dbReference type="InterPro" id="IPR004753">
    <property type="entry name" value="MreB"/>
</dbReference>
<dbReference type="CDD" id="cd10225">
    <property type="entry name" value="ASKHA_NBD_MreB-like"/>
    <property type="match status" value="1"/>
</dbReference>
<dbReference type="SUPFAM" id="SSF53067">
    <property type="entry name" value="Actin-like ATPase domain"/>
    <property type="match status" value="2"/>
</dbReference>
<name>A0A0G1S0Q5_9BACT</name>
<dbReference type="Gene3D" id="3.30.420.40">
    <property type="match status" value="3"/>
</dbReference>
<keyword evidence="1 6" id="KW-0963">Cytoplasm</keyword>